<dbReference type="CDD" id="cd00293">
    <property type="entry name" value="USP-like"/>
    <property type="match status" value="2"/>
</dbReference>
<dbReference type="PRINTS" id="PR01438">
    <property type="entry name" value="UNVRSLSTRESS"/>
</dbReference>
<protein>
    <submittedName>
        <fullName evidence="3">Universal stress protein</fullName>
    </submittedName>
</protein>
<evidence type="ECO:0000256" key="1">
    <source>
        <dbReference type="ARBA" id="ARBA00008791"/>
    </source>
</evidence>
<organism evidence="3 4">
    <name type="scientific">Hydrogenobacter thermophilus (strain DSM 6534 / IAM 12695 / TK-6)</name>
    <dbReference type="NCBI Taxonomy" id="608538"/>
    <lineage>
        <taxon>Bacteria</taxon>
        <taxon>Pseudomonadati</taxon>
        <taxon>Aquificota</taxon>
        <taxon>Aquificia</taxon>
        <taxon>Aquificales</taxon>
        <taxon>Aquificaceae</taxon>
        <taxon>Hydrogenobacter</taxon>
    </lineage>
</organism>
<keyword evidence="4" id="KW-1185">Reference proteome</keyword>
<comment type="similarity">
    <text evidence="1">Belongs to the universal stress protein A family.</text>
</comment>
<dbReference type="AlphaFoldDB" id="D3DJE6"/>
<name>D3DJE6_HYDTT</name>
<sequence>MKFLLPVDFTEITNGLLRLVKALAQPHKASVTLLHVISPILYLPYPESFGMSVVDLELLSDMEKKKEEEATQKLKGLADFLKPVPANMVVDIGDPAEVILEKESSYDLLIMGSHRKGLIEKILVGSTAEKVARYTKRPLLVMKGKEVEDFKKVVVAHDLSKYAQEAFEFALKLLKPFKCHITLLHAEETIELPVVAHVRDVISERYKEEKLKYLDSLKEKAQGGGFECDVKVVKGRSSAEALLEYLKDKTDIDLIVMGSRGLSTLQRVLLGSTSSEVLRKAQLPILIHRSLQ</sequence>
<feature type="domain" description="UspA" evidence="2">
    <location>
        <begin position="150"/>
        <end position="287"/>
    </location>
</feature>
<proteinExistence type="inferred from homology"/>
<dbReference type="eggNOG" id="COG0589">
    <property type="taxonomic scope" value="Bacteria"/>
</dbReference>
<dbReference type="Gene3D" id="3.40.50.620">
    <property type="entry name" value="HUPs"/>
    <property type="match status" value="2"/>
</dbReference>
<dbReference type="Pfam" id="PF00582">
    <property type="entry name" value="Usp"/>
    <property type="match status" value="2"/>
</dbReference>
<dbReference type="STRING" id="608538.HTH_1498"/>
<dbReference type="PANTHER" id="PTHR46268:SF6">
    <property type="entry name" value="UNIVERSAL STRESS PROTEIN UP12"/>
    <property type="match status" value="1"/>
</dbReference>
<dbReference type="Proteomes" id="UP000002574">
    <property type="component" value="Chromosome"/>
</dbReference>
<evidence type="ECO:0000259" key="2">
    <source>
        <dbReference type="Pfam" id="PF00582"/>
    </source>
</evidence>
<dbReference type="KEGG" id="hth:HTH_1498"/>
<dbReference type="SUPFAM" id="SSF52402">
    <property type="entry name" value="Adenine nucleotide alpha hydrolases-like"/>
    <property type="match status" value="2"/>
</dbReference>
<feature type="domain" description="UspA" evidence="2">
    <location>
        <begin position="2"/>
        <end position="143"/>
    </location>
</feature>
<evidence type="ECO:0000313" key="4">
    <source>
        <dbReference type="Proteomes" id="UP000002574"/>
    </source>
</evidence>
<gene>
    <name evidence="3" type="primary">uspA1</name>
    <name evidence="3" type="ordered locus">HTH_1498</name>
</gene>
<dbReference type="OrthoDB" id="11973at2"/>
<reference evidence="3 4" key="1">
    <citation type="journal article" date="2010" name="J. Bacteriol.">
        <title>Complete genome sequence of the thermophilic, obligately chemolithoautotrophic hydrogen-oxidizing bacterium Hydrogenobacter thermophilus TK-6.</title>
        <authorList>
            <person name="Arai H."/>
            <person name="Kanbe H."/>
            <person name="Ishii M."/>
            <person name="Igarashi Y."/>
        </authorList>
    </citation>
    <scope>NUCLEOTIDE SEQUENCE [LARGE SCALE GENOMIC DNA]</scope>
    <source>
        <strain evidence="4">DSM 6534 / IAM 12695 / TK-6 [Tokyo]</strain>
    </source>
</reference>
<dbReference type="InterPro" id="IPR006016">
    <property type="entry name" value="UspA"/>
</dbReference>
<accession>D3DJE6</accession>
<dbReference type="InterPro" id="IPR006015">
    <property type="entry name" value="Universal_stress_UspA"/>
</dbReference>
<dbReference type="InterPro" id="IPR014729">
    <property type="entry name" value="Rossmann-like_a/b/a_fold"/>
</dbReference>
<dbReference type="PANTHER" id="PTHR46268">
    <property type="entry name" value="STRESS RESPONSE PROTEIN NHAX"/>
    <property type="match status" value="1"/>
</dbReference>
<evidence type="ECO:0000313" key="3">
    <source>
        <dbReference type="EMBL" id="BAI69948.1"/>
    </source>
</evidence>
<dbReference type="EMBL" id="AP011112">
    <property type="protein sequence ID" value="BAI69948.1"/>
    <property type="molecule type" value="Genomic_DNA"/>
</dbReference>